<reference evidence="3 6" key="1">
    <citation type="submission" date="2017-01" db="EMBL/GenBank/DDBJ databases">
        <title>Complete genome sequence of Haloterrigena daqingensis type strain (JX313T).</title>
        <authorList>
            <person name="Shuang W."/>
        </authorList>
    </citation>
    <scope>NUCLEOTIDE SEQUENCE [LARGE SCALE GENOMIC DNA]</scope>
    <source>
        <strain evidence="6">JX313</strain>
        <strain evidence="3">JX313T</strain>
        <plasmid evidence="6">Plasmid unnamed1</plasmid>
        <plasmid evidence="3">unnamed1</plasmid>
    </source>
</reference>
<dbReference type="GeneID" id="30957750"/>
<evidence type="ECO:0000313" key="6">
    <source>
        <dbReference type="Proteomes" id="UP000187321"/>
    </source>
</evidence>
<dbReference type="InterPro" id="IPR012666">
    <property type="entry name" value="CbtA_put"/>
</dbReference>
<keyword evidence="2" id="KW-0812">Transmembrane</keyword>
<dbReference type="Proteomes" id="UP000187321">
    <property type="component" value="Plasmid unnamed1"/>
</dbReference>
<keyword evidence="2" id="KW-1133">Transmembrane helix</keyword>
<dbReference type="RefSeq" id="WP_076583480.1">
    <property type="nucleotide sequence ID" value="NZ_CP019328.1"/>
</dbReference>
<dbReference type="KEGG" id="hda:BB347_17365"/>
<protein>
    <submittedName>
        <fullName evidence="3">Cobalamin cluster protein</fullName>
    </submittedName>
    <submittedName>
        <fullName evidence="4">Probable cobalt transporter subunit (CbtA)</fullName>
    </submittedName>
</protein>
<keyword evidence="5" id="KW-1185">Reference proteome</keyword>
<dbReference type="OrthoDB" id="170869at2157"/>
<dbReference type="EMBL" id="FTNP01000006">
    <property type="protein sequence ID" value="SIS00117.1"/>
    <property type="molecule type" value="Genomic_DNA"/>
</dbReference>
<feature type="transmembrane region" description="Helical" evidence="2">
    <location>
        <begin position="170"/>
        <end position="190"/>
    </location>
</feature>
<proteinExistence type="predicted"/>
<geneLocation type="plasmid" evidence="3">
    <name>unnamed1</name>
</geneLocation>
<evidence type="ECO:0000313" key="3">
    <source>
        <dbReference type="EMBL" id="APX98473.1"/>
    </source>
</evidence>
<dbReference type="Pfam" id="PF09490">
    <property type="entry name" value="CbtA"/>
    <property type="match status" value="1"/>
</dbReference>
<organism evidence="4 5">
    <name type="scientific">Natronorubrum daqingense</name>
    <dbReference type="NCBI Taxonomy" id="588898"/>
    <lineage>
        <taxon>Archaea</taxon>
        <taxon>Methanobacteriati</taxon>
        <taxon>Methanobacteriota</taxon>
        <taxon>Stenosarchaea group</taxon>
        <taxon>Halobacteria</taxon>
        <taxon>Halobacteriales</taxon>
        <taxon>Natrialbaceae</taxon>
        <taxon>Natronorubrum</taxon>
    </lineage>
</organism>
<keyword evidence="3" id="KW-0614">Plasmid</keyword>
<evidence type="ECO:0000313" key="5">
    <source>
        <dbReference type="Proteomes" id="UP000185687"/>
    </source>
</evidence>
<dbReference type="Proteomes" id="UP000185687">
    <property type="component" value="Unassembled WGS sequence"/>
</dbReference>
<feature type="transmembrane region" description="Helical" evidence="2">
    <location>
        <begin position="142"/>
        <end position="161"/>
    </location>
</feature>
<feature type="transmembrane region" description="Helical" evidence="2">
    <location>
        <begin position="210"/>
        <end position="230"/>
    </location>
</feature>
<gene>
    <name evidence="3" type="ORF">BB347_17365</name>
    <name evidence="4" type="ORF">SAMN05421809_3262</name>
</gene>
<accession>A0A1N7FIJ8</accession>
<feature type="transmembrane region" description="Helical" evidence="2">
    <location>
        <begin position="74"/>
        <end position="92"/>
    </location>
</feature>
<keyword evidence="2" id="KW-0472">Membrane</keyword>
<feature type="transmembrane region" description="Helical" evidence="2">
    <location>
        <begin position="9"/>
        <end position="26"/>
    </location>
</feature>
<reference evidence="4 5" key="2">
    <citation type="submission" date="2017-01" db="EMBL/GenBank/DDBJ databases">
        <authorList>
            <person name="Mah S.A."/>
            <person name="Swanson W.J."/>
            <person name="Moy G.W."/>
            <person name="Vacquier V.D."/>
        </authorList>
    </citation>
    <scope>NUCLEOTIDE SEQUENCE [LARGE SCALE GENOMIC DNA]</scope>
    <source>
        <strain evidence="4 5">CGMCC 1.8909</strain>
    </source>
</reference>
<feature type="transmembrane region" description="Helical" evidence="2">
    <location>
        <begin position="104"/>
        <end position="122"/>
    </location>
</feature>
<evidence type="ECO:0000256" key="1">
    <source>
        <dbReference type="SAM" id="MobiDB-lite"/>
    </source>
</evidence>
<evidence type="ECO:0000256" key="2">
    <source>
        <dbReference type="SAM" id="Phobius"/>
    </source>
</evidence>
<dbReference type="EMBL" id="CP019328">
    <property type="protein sequence ID" value="APX98473.1"/>
    <property type="molecule type" value="Genomic_DNA"/>
</dbReference>
<name>A0A1N7FIJ8_9EURY</name>
<sequence>MIADYLQRGILAGVVAGLAYGMYMVLVGNPLGDYLHDAQHDHGHDHGHGHGDHGHGHEHAVSETTTAIVSAGSGVLWAIFLGGLFAIALYFLEPALPGSESVRAYVLAGAGFFAVSVSPWLVLPPATPGAEQLYTIDGRLAIYVGLIGLGALVAAASITAYKRGAPRHPLVGLLVAAVPIVAFVAIVPFATPTVITHPDLFGDLVSTYQALAALSQAAIWALLAGTFNALRRRAAPAGDAAASGSNDPLAANP</sequence>
<evidence type="ECO:0000313" key="4">
    <source>
        <dbReference type="EMBL" id="SIS00117.1"/>
    </source>
</evidence>
<dbReference type="AlphaFoldDB" id="A0A1N7FIJ8"/>
<feature type="region of interest" description="Disordered" evidence="1">
    <location>
        <begin position="38"/>
        <end position="59"/>
    </location>
</feature>